<feature type="disulfide bond" evidence="3">
    <location>
        <begin position="568"/>
        <end position="582"/>
    </location>
</feature>
<dbReference type="SUPFAM" id="SSF57016">
    <property type="entry name" value="Plant lectins/antimicrobial peptides"/>
    <property type="match status" value="1"/>
</dbReference>
<evidence type="ECO:0000313" key="6">
    <source>
        <dbReference type="EMBL" id="OGE51099.1"/>
    </source>
</evidence>
<evidence type="ECO:0000256" key="4">
    <source>
        <dbReference type="SAM" id="MobiDB-lite"/>
    </source>
</evidence>
<name>A0A1F5LDU6_PENAI</name>
<organism evidence="6 7">
    <name type="scientific">Penicillium arizonense</name>
    <dbReference type="NCBI Taxonomy" id="1835702"/>
    <lineage>
        <taxon>Eukaryota</taxon>
        <taxon>Fungi</taxon>
        <taxon>Dikarya</taxon>
        <taxon>Ascomycota</taxon>
        <taxon>Pezizomycotina</taxon>
        <taxon>Eurotiomycetes</taxon>
        <taxon>Eurotiomycetidae</taxon>
        <taxon>Eurotiales</taxon>
        <taxon>Aspergillaceae</taxon>
        <taxon>Penicillium</taxon>
    </lineage>
</organism>
<dbReference type="STRING" id="1835702.A0A1F5LDU6"/>
<dbReference type="Gene3D" id="3.30.60.10">
    <property type="entry name" value="Endochitinase-like"/>
    <property type="match status" value="2"/>
</dbReference>
<evidence type="ECO:0000313" key="7">
    <source>
        <dbReference type="Proteomes" id="UP000177622"/>
    </source>
</evidence>
<gene>
    <name evidence="6" type="ORF">PENARI_c014G06362</name>
</gene>
<feature type="region of interest" description="Disordered" evidence="4">
    <location>
        <begin position="512"/>
        <end position="546"/>
    </location>
</feature>
<dbReference type="GO" id="GO:0008061">
    <property type="term" value="F:chitin binding"/>
    <property type="evidence" value="ECO:0007669"/>
    <property type="project" value="UniProtKB-UniRule"/>
</dbReference>
<keyword evidence="3" id="KW-1015">Disulfide bond</keyword>
<dbReference type="EMBL" id="LXJU01000014">
    <property type="protein sequence ID" value="OGE51099.1"/>
    <property type="molecule type" value="Genomic_DNA"/>
</dbReference>
<evidence type="ECO:0000256" key="2">
    <source>
        <dbReference type="ARBA" id="ARBA00023026"/>
    </source>
</evidence>
<dbReference type="GeneID" id="34578261"/>
<feature type="compositionally biased region" description="Low complexity" evidence="4">
    <location>
        <begin position="517"/>
        <end position="534"/>
    </location>
</feature>
<comment type="caution">
    <text evidence="6">The sequence shown here is derived from an EMBL/GenBank/DDBJ whole genome shotgun (WGS) entry which is preliminary data.</text>
</comment>
<feature type="disulfide bond" evidence="3">
    <location>
        <begin position="490"/>
        <end position="504"/>
    </location>
</feature>
<protein>
    <recommendedName>
        <fullName evidence="5">Chitin-binding type-1 domain-containing protein</fullName>
    </recommendedName>
</protein>
<dbReference type="PROSITE" id="PS50941">
    <property type="entry name" value="CHIT_BIND_I_2"/>
    <property type="match status" value="2"/>
</dbReference>
<evidence type="ECO:0000256" key="1">
    <source>
        <dbReference type="ARBA" id="ARBA00022669"/>
    </source>
</evidence>
<keyword evidence="7" id="KW-1185">Reference proteome</keyword>
<sequence>MASLVSLPIDCIIRILQSCDKLSQAIALSSTCKHLHSVYSSSSSGVIRHVGPREVFAFNEALITTRATRIVVEYFDKGQFPPQPFPLDSLSTPAISSEDIRQVFDWEYLMRCIEDIYLNNVEWAQQMYAELGIPDSEQLSPDWLIWKENFRRSMYHFFLMGGALCRFYQEPLSESPDHLFQDRDKRVKQPDDEPLLKSEEMAHLLKYSVFNFEDYARHESIYKDLAEFFKKQTEHRPSTLDNPELLNAYPEDAVPQLDRCHAETLHVEMIQCLLSSLTLLDHTGQSQIFEEQAVTVEEPSKKITVVCLGSFYPETIALPDNPKNAHKTLLLKKAISETKDSVWRSCSPFMSRILEIMRAFSGQPNHYKKKYPTPPPPLQIFQYIIRKYLGLRFSEDAFEPEDLDAPHHLFVHHLEMGHLLLDGWPEVVPTLFDLDDGTEYEAYYACGSDDEHCAIGYCQDGYCPGLGYSTNGKCGKQNHGLYCGGEFGKCCSNDGKCGSTAVECGTGNCQSGNCQGTSSSSSGSSTAISTSTSTPRPSHAPFSPSPDGSCGYKNQYVCNGTDVYYGYCCSAAGYCGTDQWHCDSLQGCQSEFGMCDETVVETKTVSATSTPTAK</sequence>
<reference evidence="6 7" key="1">
    <citation type="journal article" date="2016" name="Sci. Rep.">
        <title>Penicillium arizonense, a new, genome sequenced fungal species, reveals a high chemical diversity in secreted metabolites.</title>
        <authorList>
            <person name="Grijseels S."/>
            <person name="Nielsen J.C."/>
            <person name="Randelovic M."/>
            <person name="Nielsen J."/>
            <person name="Nielsen K.F."/>
            <person name="Workman M."/>
            <person name="Frisvad J.C."/>
        </authorList>
    </citation>
    <scope>NUCLEOTIDE SEQUENCE [LARGE SCALE GENOMIC DNA]</scope>
    <source>
        <strain evidence="6 7">CBS 141311</strain>
    </source>
</reference>
<comment type="caution">
    <text evidence="3">Lacks conserved residue(s) required for the propagation of feature annotation.</text>
</comment>
<accession>A0A1F5LDU6</accession>
<dbReference type="AlphaFoldDB" id="A0A1F5LDU6"/>
<dbReference type="InterPro" id="IPR001002">
    <property type="entry name" value="Chitin-bd_1"/>
</dbReference>
<dbReference type="OrthoDB" id="5280464at2759"/>
<dbReference type="Proteomes" id="UP000177622">
    <property type="component" value="Unassembled WGS sequence"/>
</dbReference>
<dbReference type="RefSeq" id="XP_022486544.1">
    <property type="nucleotide sequence ID" value="XM_022633527.1"/>
</dbReference>
<feature type="domain" description="Chitin-binding type-1" evidence="5">
    <location>
        <begin position="547"/>
        <end position="597"/>
    </location>
</feature>
<feature type="domain" description="Chitin-binding type-1" evidence="5">
    <location>
        <begin position="471"/>
        <end position="516"/>
    </location>
</feature>
<dbReference type="InterPro" id="IPR036861">
    <property type="entry name" value="Endochitinase-like_sf"/>
</dbReference>
<dbReference type="CDD" id="cd11618">
    <property type="entry name" value="ChtBD1_1"/>
    <property type="match status" value="1"/>
</dbReference>
<keyword evidence="1 3" id="KW-0147">Chitin-binding</keyword>
<proteinExistence type="predicted"/>
<keyword evidence="2" id="KW-0843">Virulence</keyword>
<evidence type="ECO:0000256" key="3">
    <source>
        <dbReference type="PROSITE-ProRule" id="PRU00261"/>
    </source>
</evidence>
<evidence type="ECO:0000259" key="5">
    <source>
        <dbReference type="PROSITE" id="PS50941"/>
    </source>
</evidence>